<evidence type="ECO:0000256" key="2">
    <source>
        <dbReference type="ARBA" id="ARBA00022618"/>
    </source>
</evidence>
<sequence length="485" mass="54157">MSTQNRRSSISLTKRPASLSKVPPTVPPEHAKKRVALSNVTNLRSNGGSRVPGRTSVSSGYQAPSASSIAKAKKVPSTFARTTSLSVSSTRKPNTRLSVKNTCVQGNDRLTRGVAPVLAPCSMDMSPSRTYEGSVSLDETMSTCDSLKSPDIEYLDNVDTIVASIERKSSDNLHISDRIDATAGSICKRDILVEMEKTDNVIDVDNNHNDPQLCATIACDIYKHLRAIENKKRPSMNFMETVQKDINPSMRAILVDWLVEVAEEYRLVPDTLYLTVNYIDRYLSGNLMNRQRLQLLGIACMMVAAKYEEICAPQVEEFCYITDNTYVKKEVLDMESSVLSYLKFEVTAPTVKCFLRRFVHVAQGSNEVPSLQLECLANYVAELSLLEYSMLCYSPSLVAASTIFLSRLILLPTKRPWNATLSHYTLYKPSQLRECVGALHRLFCNSPTTTLPAVRDKYSQHKYKFVATKSCPPLIPVEFFQDLSN</sequence>
<feature type="compositionally biased region" description="Polar residues" evidence="6">
    <location>
        <begin position="1"/>
        <end position="12"/>
    </location>
</feature>
<dbReference type="InterPro" id="IPR004367">
    <property type="entry name" value="Cyclin_C-dom"/>
</dbReference>
<feature type="region of interest" description="Disordered" evidence="6">
    <location>
        <begin position="43"/>
        <end position="75"/>
    </location>
</feature>
<dbReference type="GO" id="GO:0044772">
    <property type="term" value="P:mitotic cell cycle phase transition"/>
    <property type="evidence" value="ECO:0007669"/>
    <property type="project" value="InterPro"/>
</dbReference>
<dbReference type="CDD" id="cd20506">
    <property type="entry name" value="CYCLIN_AtCycA-like_rpt2"/>
    <property type="match status" value="1"/>
</dbReference>
<reference evidence="9 10" key="1">
    <citation type="journal article" date="2020" name="IScience">
        <title>Genome Sequencing of the Endangered Kingdonia uniflora (Circaeasteraceae, Ranunculales) Reveals Potential Mechanisms of Evolutionary Specialization.</title>
        <authorList>
            <person name="Sun Y."/>
            <person name="Deng T."/>
            <person name="Zhang A."/>
            <person name="Moore M.J."/>
            <person name="Landis J.B."/>
            <person name="Lin N."/>
            <person name="Zhang H."/>
            <person name="Zhang X."/>
            <person name="Huang J."/>
            <person name="Zhang X."/>
            <person name="Sun H."/>
            <person name="Wang H."/>
        </authorList>
    </citation>
    <scope>NUCLEOTIDE SEQUENCE [LARGE SCALE GENOMIC DNA]</scope>
    <source>
        <strain evidence="9">TB1705</strain>
        <tissue evidence="9">Leaf</tissue>
    </source>
</reference>
<gene>
    <name evidence="9" type="ORF">GIB67_035313</name>
</gene>
<accession>A0A7J7KY53</accession>
<dbReference type="AlphaFoldDB" id="A0A7J7KY53"/>
<dbReference type="SUPFAM" id="SSF47954">
    <property type="entry name" value="Cyclin-like"/>
    <property type="match status" value="2"/>
</dbReference>
<keyword evidence="4" id="KW-0131">Cell cycle</keyword>
<evidence type="ECO:0000256" key="3">
    <source>
        <dbReference type="ARBA" id="ARBA00023127"/>
    </source>
</evidence>
<dbReference type="Pfam" id="PF00134">
    <property type="entry name" value="Cyclin_N"/>
    <property type="match status" value="1"/>
</dbReference>
<comment type="caution">
    <text evidence="9">The sequence shown here is derived from an EMBL/GenBank/DDBJ whole genome shotgun (WGS) entry which is preliminary data.</text>
</comment>
<dbReference type="InterPro" id="IPR046965">
    <property type="entry name" value="Cyclin_A/B-like"/>
</dbReference>
<dbReference type="InterPro" id="IPR006671">
    <property type="entry name" value="Cyclin_N"/>
</dbReference>
<dbReference type="GO" id="GO:0051301">
    <property type="term" value="P:cell division"/>
    <property type="evidence" value="ECO:0007669"/>
    <property type="project" value="UniProtKB-KW"/>
</dbReference>
<dbReference type="InterPro" id="IPR036915">
    <property type="entry name" value="Cyclin-like_sf"/>
</dbReference>
<evidence type="ECO:0000259" key="8">
    <source>
        <dbReference type="SMART" id="SM01332"/>
    </source>
</evidence>
<evidence type="ECO:0000256" key="4">
    <source>
        <dbReference type="ARBA" id="ARBA00023306"/>
    </source>
</evidence>
<dbReference type="Gene3D" id="1.10.472.10">
    <property type="entry name" value="Cyclin-like"/>
    <property type="match status" value="2"/>
</dbReference>
<dbReference type="InterPro" id="IPR013763">
    <property type="entry name" value="Cyclin-like_dom"/>
</dbReference>
<dbReference type="EMBL" id="JACGCM010002811">
    <property type="protein sequence ID" value="KAF6135242.1"/>
    <property type="molecule type" value="Genomic_DNA"/>
</dbReference>
<dbReference type="GO" id="GO:0016538">
    <property type="term" value="F:cyclin-dependent protein serine/threonine kinase regulator activity"/>
    <property type="evidence" value="ECO:0007669"/>
    <property type="project" value="InterPro"/>
</dbReference>
<dbReference type="SMART" id="SM00385">
    <property type="entry name" value="CYCLIN"/>
    <property type="match status" value="2"/>
</dbReference>
<feature type="domain" description="Cyclin C-terminal" evidence="8">
    <location>
        <begin position="349"/>
        <end position="472"/>
    </location>
</feature>
<keyword evidence="2" id="KW-0132">Cell division</keyword>
<dbReference type="SMART" id="SM01332">
    <property type="entry name" value="Cyclin_C"/>
    <property type="match status" value="1"/>
</dbReference>
<evidence type="ECO:0000256" key="5">
    <source>
        <dbReference type="RuleBase" id="RU000383"/>
    </source>
</evidence>
<feature type="domain" description="Cyclin-like" evidence="7">
    <location>
        <begin position="353"/>
        <end position="441"/>
    </location>
</feature>
<keyword evidence="3 5" id="KW-0195">Cyclin</keyword>
<evidence type="ECO:0000313" key="9">
    <source>
        <dbReference type="EMBL" id="KAF6135242.1"/>
    </source>
</evidence>
<dbReference type="Proteomes" id="UP000541444">
    <property type="component" value="Unassembled WGS sequence"/>
</dbReference>
<evidence type="ECO:0000256" key="6">
    <source>
        <dbReference type="SAM" id="MobiDB-lite"/>
    </source>
</evidence>
<dbReference type="FunFam" id="1.10.472.10:FF:000013">
    <property type="entry name" value="Cyclin A1"/>
    <property type="match status" value="1"/>
</dbReference>
<dbReference type="CDD" id="cd20562">
    <property type="entry name" value="CYCLIN_AtCycA_like_rpt1"/>
    <property type="match status" value="1"/>
</dbReference>
<dbReference type="InterPro" id="IPR048258">
    <property type="entry name" value="Cyclins_cyclin-box"/>
</dbReference>
<proteinExistence type="inferred from homology"/>
<evidence type="ECO:0000256" key="1">
    <source>
        <dbReference type="ARBA" id="ARBA00006955"/>
    </source>
</evidence>
<dbReference type="OrthoDB" id="5590282at2759"/>
<dbReference type="PANTHER" id="PTHR10177">
    <property type="entry name" value="CYCLINS"/>
    <property type="match status" value="1"/>
</dbReference>
<dbReference type="InterPro" id="IPR039361">
    <property type="entry name" value="Cyclin"/>
</dbReference>
<name>A0A7J7KY53_9MAGN</name>
<dbReference type="PROSITE" id="PS00292">
    <property type="entry name" value="CYCLINS"/>
    <property type="match status" value="1"/>
</dbReference>
<evidence type="ECO:0000313" key="10">
    <source>
        <dbReference type="Proteomes" id="UP000541444"/>
    </source>
</evidence>
<evidence type="ECO:0008006" key="11">
    <source>
        <dbReference type="Google" id="ProtNLM"/>
    </source>
</evidence>
<feature type="domain" description="Cyclin-like" evidence="7">
    <location>
        <begin position="256"/>
        <end position="340"/>
    </location>
</feature>
<dbReference type="Pfam" id="PF02984">
    <property type="entry name" value="Cyclin_C"/>
    <property type="match status" value="1"/>
</dbReference>
<dbReference type="PIRSF" id="PIRSF001771">
    <property type="entry name" value="Cyclin_A_B_D_E"/>
    <property type="match status" value="1"/>
</dbReference>
<feature type="region of interest" description="Disordered" evidence="6">
    <location>
        <begin position="1"/>
        <end position="31"/>
    </location>
</feature>
<feature type="compositionally biased region" description="Polar residues" evidence="6">
    <location>
        <begin position="55"/>
        <end position="64"/>
    </location>
</feature>
<comment type="similarity">
    <text evidence="1">Belongs to the cyclin family. Cyclin AB subfamily.</text>
</comment>
<protein>
    <recommendedName>
        <fullName evidence="11">Cyclin A1</fullName>
    </recommendedName>
</protein>
<keyword evidence="10" id="KW-1185">Reference proteome</keyword>
<evidence type="ECO:0000259" key="7">
    <source>
        <dbReference type="SMART" id="SM00385"/>
    </source>
</evidence>
<organism evidence="9 10">
    <name type="scientific">Kingdonia uniflora</name>
    <dbReference type="NCBI Taxonomy" id="39325"/>
    <lineage>
        <taxon>Eukaryota</taxon>
        <taxon>Viridiplantae</taxon>
        <taxon>Streptophyta</taxon>
        <taxon>Embryophyta</taxon>
        <taxon>Tracheophyta</taxon>
        <taxon>Spermatophyta</taxon>
        <taxon>Magnoliopsida</taxon>
        <taxon>Ranunculales</taxon>
        <taxon>Circaeasteraceae</taxon>
        <taxon>Kingdonia</taxon>
    </lineage>
</organism>
<dbReference type="FunFam" id="1.10.472.10:FF:000167">
    <property type="entry name" value="Mitotic cyclin 6"/>
    <property type="match status" value="1"/>
</dbReference>